<accession>A0ABR0AKY1</accession>
<sequence>MYNVCLRKTTKKLTARYEDGIKAAMTRGWVMELFQFSYCASLNAVHAKNRPPTRWQAFSKT</sequence>
<gene>
    <name evidence="1" type="ORF">OUZ56_014755</name>
</gene>
<proteinExistence type="predicted"/>
<dbReference type="EMBL" id="JAOYFB010000038">
    <property type="protein sequence ID" value="KAK4025705.1"/>
    <property type="molecule type" value="Genomic_DNA"/>
</dbReference>
<comment type="caution">
    <text evidence="1">The sequence shown here is derived from an EMBL/GenBank/DDBJ whole genome shotgun (WGS) entry which is preliminary data.</text>
</comment>
<keyword evidence="2" id="KW-1185">Reference proteome</keyword>
<reference evidence="1 2" key="1">
    <citation type="journal article" date="2023" name="Nucleic Acids Res.">
        <title>The hologenome of Daphnia magna reveals possible DNA methylation and microbiome-mediated evolution of the host genome.</title>
        <authorList>
            <person name="Chaturvedi A."/>
            <person name="Li X."/>
            <person name="Dhandapani V."/>
            <person name="Marshall H."/>
            <person name="Kissane S."/>
            <person name="Cuenca-Cambronero M."/>
            <person name="Asole G."/>
            <person name="Calvet F."/>
            <person name="Ruiz-Romero M."/>
            <person name="Marangio P."/>
            <person name="Guigo R."/>
            <person name="Rago D."/>
            <person name="Mirbahai L."/>
            <person name="Eastwood N."/>
            <person name="Colbourne J.K."/>
            <person name="Zhou J."/>
            <person name="Mallon E."/>
            <person name="Orsini L."/>
        </authorList>
    </citation>
    <scope>NUCLEOTIDE SEQUENCE [LARGE SCALE GENOMIC DNA]</scope>
    <source>
        <strain evidence="1">LRV0_1</strain>
    </source>
</reference>
<evidence type="ECO:0000313" key="2">
    <source>
        <dbReference type="Proteomes" id="UP001234178"/>
    </source>
</evidence>
<evidence type="ECO:0000313" key="1">
    <source>
        <dbReference type="EMBL" id="KAK4025705.1"/>
    </source>
</evidence>
<protein>
    <submittedName>
        <fullName evidence="1">Uncharacterized protein</fullName>
    </submittedName>
</protein>
<name>A0ABR0AKY1_9CRUS</name>
<dbReference type="Proteomes" id="UP001234178">
    <property type="component" value="Unassembled WGS sequence"/>
</dbReference>
<organism evidence="1 2">
    <name type="scientific">Daphnia magna</name>
    <dbReference type="NCBI Taxonomy" id="35525"/>
    <lineage>
        <taxon>Eukaryota</taxon>
        <taxon>Metazoa</taxon>
        <taxon>Ecdysozoa</taxon>
        <taxon>Arthropoda</taxon>
        <taxon>Crustacea</taxon>
        <taxon>Branchiopoda</taxon>
        <taxon>Diplostraca</taxon>
        <taxon>Cladocera</taxon>
        <taxon>Anomopoda</taxon>
        <taxon>Daphniidae</taxon>
        <taxon>Daphnia</taxon>
    </lineage>
</organism>